<dbReference type="Gene3D" id="2.40.50.100">
    <property type="match status" value="1"/>
</dbReference>
<evidence type="ECO:0000256" key="4">
    <source>
        <dbReference type="ARBA" id="ARBA00008766"/>
    </source>
</evidence>
<dbReference type="GO" id="GO:0071949">
    <property type="term" value="F:FAD binding"/>
    <property type="evidence" value="ECO:0007669"/>
    <property type="project" value="InterPro"/>
</dbReference>
<dbReference type="SUPFAM" id="SSF103025">
    <property type="entry name" value="Folate-binding domain"/>
    <property type="match status" value="1"/>
</dbReference>
<keyword evidence="11 16" id="KW-0450">Lipoyl</keyword>
<organism evidence="18 19">
    <name type="scientific">Symbiodinium necroappetens</name>
    <dbReference type="NCBI Taxonomy" id="1628268"/>
    <lineage>
        <taxon>Eukaryota</taxon>
        <taxon>Sar</taxon>
        <taxon>Alveolata</taxon>
        <taxon>Dinophyceae</taxon>
        <taxon>Suessiales</taxon>
        <taxon>Symbiodiniaceae</taxon>
        <taxon>Symbiodinium</taxon>
    </lineage>
</organism>
<dbReference type="GO" id="GO:0030145">
    <property type="term" value="F:manganese ion binding"/>
    <property type="evidence" value="ECO:0007669"/>
    <property type="project" value="InterPro"/>
</dbReference>
<evidence type="ECO:0000256" key="14">
    <source>
        <dbReference type="ARBA" id="ARBA00031395"/>
    </source>
</evidence>
<keyword evidence="8" id="KW-0808">Transferase</keyword>
<dbReference type="Gene3D" id="2.40.30.110">
    <property type="entry name" value="Aminomethyltransferase beta-barrel domains"/>
    <property type="match status" value="1"/>
</dbReference>
<protein>
    <recommendedName>
        <fullName evidence="6">aminomethyltransferase</fullName>
        <ecNumber evidence="6">2.1.2.10</ecNumber>
    </recommendedName>
    <alternativeName>
        <fullName evidence="14">Glycine cleavage system T protein</fullName>
    </alternativeName>
</protein>
<evidence type="ECO:0000256" key="1">
    <source>
        <dbReference type="ARBA" id="ARBA00001936"/>
    </source>
</evidence>
<dbReference type="GO" id="GO:0008483">
    <property type="term" value="F:transaminase activity"/>
    <property type="evidence" value="ECO:0007669"/>
    <property type="project" value="UniProtKB-KW"/>
</dbReference>
<dbReference type="SUPFAM" id="SSF101790">
    <property type="entry name" value="Aminomethyltransferase beta-barrel domain"/>
    <property type="match status" value="1"/>
</dbReference>
<dbReference type="EMBL" id="CAJNJA010026807">
    <property type="protein sequence ID" value="CAE7565732.1"/>
    <property type="molecule type" value="Genomic_DNA"/>
</dbReference>
<dbReference type="CDD" id="cd06848">
    <property type="entry name" value="GCS_H"/>
    <property type="match status" value="1"/>
</dbReference>
<accession>A0A812UF81</accession>
<dbReference type="Gene3D" id="3.30.1360.120">
    <property type="entry name" value="Probable tRNA modification gtpase trme, domain 1"/>
    <property type="match status" value="1"/>
</dbReference>
<dbReference type="PROSITE" id="PS50968">
    <property type="entry name" value="BIOTINYL_LIPOYL"/>
    <property type="match status" value="1"/>
</dbReference>
<reference evidence="18" key="1">
    <citation type="submission" date="2021-02" db="EMBL/GenBank/DDBJ databases">
        <authorList>
            <person name="Dougan E. K."/>
            <person name="Rhodes N."/>
            <person name="Thang M."/>
            <person name="Chan C."/>
        </authorList>
    </citation>
    <scope>NUCLEOTIDE SEQUENCE</scope>
</reference>
<dbReference type="PANTHER" id="PTHR43226:SF4">
    <property type="entry name" value="XAA-PRO AMINOPEPTIDASE 3"/>
    <property type="match status" value="1"/>
</dbReference>
<dbReference type="HAMAP" id="MF_00272">
    <property type="entry name" value="GcvH"/>
    <property type="match status" value="1"/>
</dbReference>
<dbReference type="InterPro" id="IPR006222">
    <property type="entry name" value="GCVT_N"/>
</dbReference>
<dbReference type="InterPro" id="IPR010971">
    <property type="entry name" value="UbiH/COQ6"/>
</dbReference>
<dbReference type="GO" id="GO:0005960">
    <property type="term" value="C:glycine cleavage complex"/>
    <property type="evidence" value="ECO:0007669"/>
    <property type="project" value="InterPro"/>
</dbReference>
<dbReference type="Gene3D" id="4.10.1250.10">
    <property type="entry name" value="Aminomethyltransferase fragment"/>
    <property type="match status" value="1"/>
</dbReference>
<dbReference type="Pfam" id="PF05195">
    <property type="entry name" value="AMP_N"/>
    <property type="match status" value="1"/>
</dbReference>
<comment type="caution">
    <text evidence="18">The sequence shown here is derived from an EMBL/GenBank/DDBJ whole genome shotgun (WGS) entry which is preliminary data.</text>
</comment>
<dbReference type="InterPro" id="IPR027266">
    <property type="entry name" value="TrmE/GcvT-like"/>
</dbReference>
<dbReference type="FunFam" id="3.30.70.1400:FF:000001">
    <property type="entry name" value="Aminomethyltransferase"/>
    <property type="match status" value="1"/>
</dbReference>
<dbReference type="Gene3D" id="1.20.120.740">
    <property type="entry name" value="YgfB uncharacterised protein family UPF0149, PF03695"/>
    <property type="match status" value="1"/>
</dbReference>
<dbReference type="Pfam" id="PF01571">
    <property type="entry name" value="GCV_T"/>
    <property type="match status" value="1"/>
</dbReference>
<evidence type="ECO:0000313" key="19">
    <source>
        <dbReference type="Proteomes" id="UP000601435"/>
    </source>
</evidence>
<dbReference type="GO" id="GO:0006508">
    <property type="term" value="P:proteolysis"/>
    <property type="evidence" value="ECO:0007669"/>
    <property type="project" value="TreeGrafter"/>
</dbReference>
<dbReference type="GO" id="GO:0004047">
    <property type="term" value="F:aminomethyltransferase activity"/>
    <property type="evidence" value="ECO:0007669"/>
    <property type="project" value="UniProtKB-EC"/>
</dbReference>
<evidence type="ECO:0000313" key="18">
    <source>
        <dbReference type="EMBL" id="CAE7565732.1"/>
    </source>
</evidence>
<dbReference type="SUPFAM" id="SSF55920">
    <property type="entry name" value="Creatinase/aminopeptidase"/>
    <property type="match status" value="1"/>
</dbReference>
<dbReference type="InterPro" id="IPR007865">
    <property type="entry name" value="Aminopep_P_N"/>
</dbReference>
<dbReference type="PROSITE" id="PS00189">
    <property type="entry name" value="LIPOYL"/>
    <property type="match status" value="1"/>
</dbReference>
<proteinExistence type="inferred from homology"/>
<dbReference type="InterPro" id="IPR022903">
    <property type="entry name" value="GcvT_bac"/>
</dbReference>
<dbReference type="SUPFAM" id="SSF51230">
    <property type="entry name" value="Single hybrid motif"/>
    <property type="match status" value="1"/>
</dbReference>
<dbReference type="GO" id="GO:0016705">
    <property type="term" value="F:oxidoreductase activity, acting on paired donors, with incorporation or reduction of molecular oxygen"/>
    <property type="evidence" value="ECO:0007669"/>
    <property type="project" value="InterPro"/>
</dbReference>
<dbReference type="SUPFAM" id="SSF53092">
    <property type="entry name" value="Creatinase/prolidase N-terminal domain"/>
    <property type="match status" value="1"/>
</dbReference>
<evidence type="ECO:0000256" key="15">
    <source>
        <dbReference type="ARBA" id="ARBA00047665"/>
    </source>
</evidence>
<dbReference type="Gene3D" id="3.30.9.10">
    <property type="entry name" value="D-Amino Acid Oxidase, subunit A, domain 2"/>
    <property type="match status" value="1"/>
</dbReference>
<name>A0A812UF81_9DINO</name>
<comment type="cofactor">
    <cofactor evidence="2">
        <name>(R)-lipoate</name>
        <dbReference type="ChEBI" id="CHEBI:83088"/>
    </cofactor>
</comment>
<dbReference type="InterPro" id="IPR011053">
    <property type="entry name" value="Single_hybrid_motif"/>
</dbReference>
<evidence type="ECO:0000256" key="8">
    <source>
        <dbReference type="ARBA" id="ARBA00022679"/>
    </source>
</evidence>
<dbReference type="EC" id="2.1.2.10" evidence="6"/>
<evidence type="ECO:0000259" key="17">
    <source>
        <dbReference type="PROSITE" id="PS50968"/>
    </source>
</evidence>
<evidence type="ECO:0000256" key="9">
    <source>
        <dbReference type="ARBA" id="ARBA00022723"/>
    </source>
</evidence>
<dbReference type="GO" id="GO:0019464">
    <property type="term" value="P:glycine decarboxylation via glycine cleavage system"/>
    <property type="evidence" value="ECO:0007669"/>
    <property type="project" value="InterPro"/>
</dbReference>
<dbReference type="InterPro" id="IPR006223">
    <property type="entry name" value="GcvT"/>
</dbReference>
<keyword evidence="9" id="KW-0479">Metal-binding</keyword>
<evidence type="ECO:0000256" key="11">
    <source>
        <dbReference type="ARBA" id="ARBA00022823"/>
    </source>
</evidence>
<dbReference type="OrthoDB" id="10263536at2759"/>
<evidence type="ECO:0000256" key="7">
    <source>
        <dbReference type="ARBA" id="ARBA00022576"/>
    </source>
</evidence>
<comment type="cofactor">
    <cofactor evidence="1">
        <name>Mn(2+)</name>
        <dbReference type="ChEBI" id="CHEBI:29035"/>
    </cofactor>
</comment>
<dbReference type="FunFam" id="4.10.1250.10:FF:000001">
    <property type="entry name" value="Aminomethyltransferase"/>
    <property type="match status" value="1"/>
</dbReference>
<evidence type="ECO:0000256" key="16">
    <source>
        <dbReference type="PIRSR" id="PIRSR617453-50"/>
    </source>
</evidence>
<dbReference type="InterPro" id="IPR029043">
    <property type="entry name" value="GcvT/YgfZ_C"/>
</dbReference>
<keyword evidence="12" id="KW-0809">Transit peptide</keyword>
<sequence>MGTDVLSDETAVSDFISAALDGLFAQDMSFVPLIPDDEHPLEQRLAGLSAWCAGFLSGFGAAFGGSEGGAAMDALPLDVQEILRDFASISSLDESVEGGEHEESAYMEIYEYVRVAAVLALTLISEQAESTAANTDDNQDRSVALIPGASPARRNRDIQYLFRQDSDFFYLTGFSEPDALLLLVPGREHGQEILFCAERDDQVERWDGERLGPERATQNLGVDDAFPITDMDDILPGLLESRARIYMTLGEYPDFDSRLLAWVADIRKREAGGAQPPGEFLELKHLLHELRLFKSAKEQQLMRKAAEITSIAHRRAMQVCEPGMLESQLEAELTYEFMSHGARSPAYPCIVGGGENACVMHYVDNTAALKKSDLVLIDAGCEYQHYAADVTRTFPVCGKFSTAQRKLYDIVLQANEAAISQCQPGNHFNAPHEAAVRIIVEGLLALGLLEGEPDDIIAAEDYKALCPHKTSHWLGIDVHDVGDYRIDTSWREFEPGMVLTIEPGYAVTLIDRKAPQVQRGTLGMDIRNVALSPASQALLASVGIWGATPAAAYRHMQVWEQWGNSELSFHAADVGCQQLGWLVEVSPLLVHAWQQMSQRANLTLWESEIAGVDVLSDRVDMATATGEVRSFDFLIAADGAQSLVRRAMNLEVQQYPVHQVALTTVVRTAQPHQHTAWQRFLTDGPLAFLPGVDEHLCSIVWSQSAAEAQRRRALDDAQFCREIGFAIEHRLGDIEQVDQRFTFPLTQQRLPNCAPDPRVLLIGDAMRVVHPLAGMGVNLGLEDVQQLLEVARPAANLSAPGLWSRFARQRQVRAQMMIRLFAGLQKVYGSSDPGLSLLRNVGVASINLLDGVKQQIMREAMGLTKTPLYDEHLAAGGKMVDFAGWMMPVNYGSQIEEHSAVRTDVGMFDVSHMTIIDVHGADALAFLQRVVANDVAKLSTWGALYGALLNESGGVLDDLIVYALPEGYRCVVNASTRAKVLSWFEQHKMPAMTFAQQSLVMIAVQGPDAINRLNQCYPGSVPADLAPFSATLFGQWMVGRTGYTGEDGVEIMLPPAEGISLWQRLREAGVQPAGLGARDTLRLEAGLNLYGQDLDEQTSPLASNIAWTIAWSPDDRDFIGRSAIEPQRGQCPMKLTGLIMKDKGVLRHGQVVTTSAGNGIITSGTFSPTLGFSIALARLPRAASGVCEVDIRGKTKAAEIVLEEDGSVTVGITDHAQNALGDVVYVELPEVGQQINAAEEAGVVESVKAASDIYGPITGTVVAINSVLDDEPEKVNQDPYGEGWFFKLEPDDVAELEELLDAEAYTEVCDEEEH</sequence>
<dbReference type="Pfam" id="PF01597">
    <property type="entry name" value="GCV_H"/>
    <property type="match status" value="1"/>
</dbReference>
<dbReference type="Gene3D" id="3.90.230.10">
    <property type="entry name" value="Creatinase/methionine aminopeptidase superfamily"/>
    <property type="match status" value="1"/>
</dbReference>
<dbReference type="Pfam" id="PF00557">
    <property type="entry name" value="Peptidase_M24"/>
    <property type="match status" value="1"/>
</dbReference>
<dbReference type="NCBIfam" id="NF002270">
    <property type="entry name" value="PRK01202.1"/>
    <property type="match status" value="1"/>
</dbReference>
<keyword evidence="19" id="KW-1185">Reference proteome</keyword>
<dbReference type="InterPro" id="IPR036255">
    <property type="entry name" value="YgfB-like_sf"/>
</dbReference>
<dbReference type="SUPFAM" id="SSF101327">
    <property type="entry name" value="YgfB-like"/>
    <property type="match status" value="1"/>
</dbReference>
<comment type="similarity">
    <text evidence="5">Belongs to the GcvH family.</text>
</comment>
<dbReference type="InterPro" id="IPR003016">
    <property type="entry name" value="2-oxoA_DH_lipoyl-BS"/>
</dbReference>
<comment type="similarity">
    <text evidence="3">Belongs to the GcvT family.</text>
</comment>
<evidence type="ECO:0000256" key="5">
    <source>
        <dbReference type="ARBA" id="ARBA00009249"/>
    </source>
</evidence>
<dbReference type="InterPro" id="IPR011978">
    <property type="entry name" value="YgfB-like"/>
</dbReference>
<gene>
    <name evidence="18" type="primary">gcvT</name>
    <name evidence="18" type="ORF">SNEC2469_LOCUS16446</name>
</gene>
<dbReference type="NCBIfam" id="NF001567">
    <property type="entry name" value="PRK00389.1"/>
    <property type="match status" value="1"/>
</dbReference>
<dbReference type="GO" id="GO:0005829">
    <property type="term" value="C:cytosol"/>
    <property type="evidence" value="ECO:0007669"/>
    <property type="project" value="TreeGrafter"/>
</dbReference>
<dbReference type="PRINTS" id="PR00420">
    <property type="entry name" value="RNGMNOXGNASE"/>
</dbReference>
<dbReference type="Gene3D" id="3.50.50.60">
    <property type="entry name" value="FAD/NAD(P)-binding domain"/>
    <property type="match status" value="1"/>
</dbReference>
<dbReference type="HAMAP" id="MF_00259">
    <property type="entry name" value="GcvT"/>
    <property type="match status" value="1"/>
</dbReference>
<evidence type="ECO:0000256" key="3">
    <source>
        <dbReference type="ARBA" id="ARBA00008609"/>
    </source>
</evidence>
<dbReference type="NCBIfam" id="TIGR00528">
    <property type="entry name" value="gcvT"/>
    <property type="match status" value="1"/>
</dbReference>
<dbReference type="GO" id="GO:0070006">
    <property type="term" value="F:metalloaminopeptidase activity"/>
    <property type="evidence" value="ECO:0007669"/>
    <property type="project" value="InterPro"/>
</dbReference>
<dbReference type="GO" id="GO:0006744">
    <property type="term" value="P:ubiquinone biosynthetic process"/>
    <property type="evidence" value="ECO:0007669"/>
    <property type="project" value="InterPro"/>
</dbReference>
<dbReference type="NCBIfam" id="TIGR00527">
    <property type="entry name" value="gcvH"/>
    <property type="match status" value="1"/>
</dbReference>
<dbReference type="Gene3D" id="3.40.350.10">
    <property type="entry name" value="Creatinase/prolidase N-terminal domain"/>
    <property type="match status" value="1"/>
</dbReference>
<dbReference type="PANTHER" id="PTHR43226">
    <property type="entry name" value="XAA-PRO AMINOPEPTIDASE 3"/>
    <property type="match status" value="1"/>
</dbReference>
<dbReference type="InterPro" id="IPR000089">
    <property type="entry name" value="Biotin_lipoyl"/>
</dbReference>
<feature type="domain" description="Lipoyl-binding" evidence="17">
    <location>
        <begin position="1207"/>
        <end position="1289"/>
    </location>
</feature>
<evidence type="ECO:0000256" key="10">
    <source>
        <dbReference type="ARBA" id="ARBA00022801"/>
    </source>
</evidence>
<dbReference type="InterPro" id="IPR036188">
    <property type="entry name" value="FAD/NAD-bd_sf"/>
</dbReference>
<evidence type="ECO:0000256" key="2">
    <source>
        <dbReference type="ARBA" id="ARBA00001938"/>
    </source>
</evidence>
<dbReference type="CDD" id="cd01087">
    <property type="entry name" value="Prolidase"/>
    <property type="match status" value="1"/>
</dbReference>
<dbReference type="InterPro" id="IPR036005">
    <property type="entry name" value="Creatinase/aminopeptidase-like"/>
</dbReference>
<comment type="similarity">
    <text evidence="4">Belongs to the peptidase M24B family.</text>
</comment>
<keyword evidence="10" id="KW-0378">Hydrolase</keyword>
<dbReference type="Pfam" id="PF03695">
    <property type="entry name" value="UPF0149"/>
    <property type="match status" value="1"/>
</dbReference>
<evidence type="ECO:0000256" key="13">
    <source>
        <dbReference type="ARBA" id="ARBA00023211"/>
    </source>
</evidence>
<keyword evidence="7" id="KW-0032">Aminotransferase</keyword>
<dbReference type="Gene3D" id="3.30.70.1400">
    <property type="entry name" value="Aminomethyltransferase beta-barrel domains"/>
    <property type="match status" value="1"/>
</dbReference>
<dbReference type="NCBIfam" id="TIGR01988">
    <property type="entry name" value="Ubi-OHases"/>
    <property type="match status" value="1"/>
</dbReference>
<comment type="catalytic activity">
    <reaction evidence="15">
        <text>N(6)-[(R)-S(8)-aminomethyldihydrolipoyl]-L-lysyl-[protein] + (6S)-5,6,7,8-tetrahydrofolate = N(6)-[(R)-dihydrolipoyl]-L-lysyl-[protein] + (6R)-5,10-methylene-5,6,7,8-tetrahydrofolate + NH4(+)</text>
        <dbReference type="Rhea" id="RHEA:16945"/>
        <dbReference type="Rhea" id="RHEA-COMP:10475"/>
        <dbReference type="Rhea" id="RHEA-COMP:10492"/>
        <dbReference type="ChEBI" id="CHEBI:15636"/>
        <dbReference type="ChEBI" id="CHEBI:28938"/>
        <dbReference type="ChEBI" id="CHEBI:57453"/>
        <dbReference type="ChEBI" id="CHEBI:83100"/>
        <dbReference type="ChEBI" id="CHEBI:83143"/>
        <dbReference type="EC" id="2.1.2.10"/>
    </reaction>
</comment>
<dbReference type="SMART" id="SM01011">
    <property type="entry name" value="AMP_N"/>
    <property type="match status" value="1"/>
</dbReference>
<evidence type="ECO:0000256" key="12">
    <source>
        <dbReference type="ARBA" id="ARBA00022946"/>
    </source>
</evidence>
<dbReference type="InterPro" id="IPR033753">
    <property type="entry name" value="GCV_H/Fam206"/>
</dbReference>
<dbReference type="InterPro" id="IPR029149">
    <property type="entry name" value="Creatin/AminoP/Spt16_N"/>
</dbReference>
<dbReference type="InterPro" id="IPR002930">
    <property type="entry name" value="GCV_H"/>
</dbReference>
<feature type="modified residue" description="N6-lipoyllysine" evidence="16">
    <location>
        <position position="1248"/>
    </location>
</feature>
<evidence type="ECO:0000256" key="6">
    <source>
        <dbReference type="ARBA" id="ARBA00012616"/>
    </source>
</evidence>
<dbReference type="InterPro" id="IPR017453">
    <property type="entry name" value="GCV_H_sub"/>
</dbReference>
<dbReference type="InterPro" id="IPR000994">
    <property type="entry name" value="Pept_M24"/>
</dbReference>
<dbReference type="Proteomes" id="UP000601435">
    <property type="component" value="Unassembled WGS sequence"/>
</dbReference>
<keyword evidence="13" id="KW-0464">Manganese</keyword>
<dbReference type="SUPFAM" id="SSF51905">
    <property type="entry name" value="FAD/NAD(P)-binding domain"/>
    <property type="match status" value="1"/>
</dbReference>
<dbReference type="InterPro" id="IPR052433">
    <property type="entry name" value="X-Pro_dipept-like"/>
</dbReference>